<sequence length="238" mass="24935">MVSMSVVPYIFSLALIVLVDAAGYADRDPQTPSCQGFDVISNGTQPLPSQNLIISTGVVCDQSPGNFTPCEVLNGSFPTTYDIIMYPNGSRVPDDYAVGYGLCNATGDFGTLWGEGYRAVENQTVTFKNGTSGYVIYTPVYRCIIGRVQGCPFAASIANDTKVSACYPENTDRSVSIETAPGHVRNIPILAGSRSINETSAELAAKLTQIPNNDPPHGGPSVGAGTGLSSARIGLGAL</sequence>
<dbReference type="AlphaFoldDB" id="A0A074VBJ0"/>
<evidence type="ECO:0000256" key="1">
    <source>
        <dbReference type="SAM" id="SignalP"/>
    </source>
</evidence>
<dbReference type="InterPro" id="IPR045702">
    <property type="entry name" value="DUF6060"/>
</dbReference>
<name>A0A074VBJ0_AURM1</name>
<evidence type="ECO:0000313" key="3">
    <source>
        <dbReference type="Proteomes" id="UP000030672"/>
    </source>
</evidence>
<dbReference type="Proteomes" id="UP000030672">
    <property type="component" value="Unassembled WGS sequence"/>
</dbReference>
<dbReference type="EMBL" id="KL584875">
    <property type="protein sequence ID" value="KEQ57693.1"/>
    <property type="molecule type" value="Genomic_DNA"/>
</dbReference>
<dbReference type="HOGENOM" id="CLU_078548_0_0_1"/>
<dbReference type="GeneID" id="63918875"/>
<gene>
    <name evidence="2" type="ORF">M437DRAFT_70590</name>
</gene>
<proteinExistence type="predicted"/>
<reference evidence="2 3" key="1">
    <citation type="journal article" date="2014" name="BMC Genomics">
        <title>Genome sequencing of four Aureobasidium pullulans varieties: biotechnological potential, stress tolerance, and description of new species.</title>
        <authorList>
            <person name="Gostin Ar C."/>
            <person name="Ohm R.A."/>
            <person name="Kogej T."/>
            <person name="Sonjak S."/>
            <person name="Turk M."/>
            <person name="Zajc J."/>
            <person name="Zalar P."/>
            <person name="Grube M."/>
            <person name="Sun H."/>
            <person name="Han J."/>
            <person name="Sharma A."/>
            <person name="Chiniquy J."/>
            <person name="Ngan C.Y."/>
            <person name="Lipzen A."/>
            <person name="Barry K."/>
            <person name="Grigoriev I.V."/>
            <person name="Gunde-Cimerman N."/>
        </authorList>
    </citation>
    <scope>NUCLEOTIDE SEQUENCE [LARGE SCALE GENOMIC DNA]</scope>
    <source>
        <strain evidence="2 3">CBS 110374</strain>
    </source>
</reference>
<feature type="chain" id="PRO_5001701589" evidence="1">
    <location>
        <begin position="22"/>
        <end position="238"/>
    </location>
</feature>
<protein>
    <submittedName>
        <fullName evidence="2">Uncharacterized protein</fullName>
    </submittedName>
</protein>
<feature type="signal peptide" evidence="1">
    <location>
        <begin position="1"/>
        <end position="21"/>
    </location>
</feature>
<keyword evidence="1" id="KW-0732">Signal</keyword>
<accession>A0A074VBJ0</accession>
<organism evidence="2 3">
    <name type="scientific">Aureobasidium melanogenum (strain CBS 110374)</name>
    <name type="common">Aureobasidium pullulans var. melanogenum</name>
    <dbReference type="NCBI Taxonomy" id="1043003"/>
    <lineage>
        <taxon>Eukaryota</taxon>
        <taxon>Fungi</taxon>
        <taxon>Dikarya</taxon>
        <taxon>Ascomycota</taxon>
        <taxon>Pezizomycotina</taxon>
        <taxon>Dothideomycetes</taxon>
        <taxon>Dothideomycetidae</taxon>
        <taxon>Dothideales</taxon>
        <taxon>Saccotheciaceae</taxon>
        <taxon>Aureobasidium</taxon>
    </lineage>
</organism>
<dbReference type="RefSeq" id="XP_040874717.1">
    <property type="nucleotide sequence ID" value="XM_041025502.1"/>
</dbReference>
<evidence type="ECO:0000313" key="2">
    <source>
        <dbReference type="EMBL" id="KEQ57693.1"/>
    </source>
</evidence>
<keyword evidence="3" id="KW-1185">Reference proteome</keyword>
<dbReference type="Pfam" id="PF19535">
    <property type="entry name" value="DUF6060"/>
    <property type="match status" value="1"/>
</dbReference>